<evidence type="ECO:0000313" key="12">
    <source>
        <dbReference type="Proteomes" id="UP000223606"/>
    </source>
</evidence>
<evidence type="ECO:0000256" key="3">
    <source>
        <dbReference type="ARBA" id="ARBA00022519"/>
    </source>
</evidence>
<dbReference type="Pfam" id="PF08478">
    <property type="entry name" value="POTRA_1"/>
    <property type="match status" value="1"/>
</dbReference>
<dbReference type="Gene3D" id="3.40.50.11690">
    <property type="entry name" value="Cell division protein FtsQ/DivIB"/>
    <property type="match status" value="1"/>
</dbReference>
<keyword evidence="6 9" id="KW-1133">Transmembrane helix</keyword>
<comment type="function">
    <text evidence="9">Essential cell division protein.</text>
</comment>
<protein>
    <recommendedName>
        <fullName evidence="9">Cell division protein FtsQ</fullName>
    </recommendedName>
</protein>
<dbReference type="HAMAP" id="MF_00911">
    <property type="entry name" value="FtsQ_subfam"/>
    <property type="match status" value="1"/>
</dbReference>
<keyword evidence="8 9" id="KW-0131">Cell cycle</keyword>
<name>A0A2C9D859_9HYPH</name>
<dbReference type="PANTHER" id="PTHR35851">
    <property type="entry name" value="CELL DIVISION PROTEIN FTSQ"/>
    <property type="match status" value="1"/>
</dbReference>
<evidence type="ECO:0000256" key="9">
    <source>
        <dbReference type="HAMAP-Rule" id="MF_00911"/>
    </source>
</evidence>
<keyword evidence="2 9" id="KW-1003">Cell membrane</keyword>
<dbReference type="Gene3D" id="3.10.20.310">
    <property type="entry name" value="membrane protein fhac"/>
    <property type="match status" value="1"/>
</dbReference>
<evidence type="ECO:0000256" key="6">
    <source>
        <dbReference type="ARBA" id="ARBA00022989"/>
    </source>
</evidence>
<evidence type="ECO:0000313" key="11">
    <source>
        <dbReference type="EMBL" id="SON56514.1"/>
    </source>
</evidence>
<evidence type="ECO:0000256" key="4">
    <source>
        <dbReference type="ARBA" id="ARBA00022618"/>
    </source>
</evidence>
<keyword evidence="7 9" id="KW-0472">Membrane</keyword>
<evidence type="ECO:0000256" key="8">
    <source>
        <dbReference type="ARBA" id="ARBA00023306"/>
    </source>
</evidence>
<dbReference type="InterPro" id="IPR045335">
    <property type="entry name" value="FtsQ_C_sf"/>
</dbReference>
<dbReference type="AlphaFoldDB" id="A0A2C9D859"/>
<organism evidence="11 12">
    <name type="scientific">Hartmannibacter diazotrophicus</name>
    <dbReference type="NCBI Taxonomy" id="1482074"/>
    <lineage>
        <taxon>Bacteria</taxon>
        <taxon>Pseudomonadati</taxon>
        <taxon>Pseudomonadota</taxon>
        <taxon>Alphaproteobacteria</taxon>
        <taxon>Hyphomicrobiales</taxon>
        <taxon>Pleomorphomonadaceae</taxon>
        <taxon>Hartmannibacter</taxon>
    </lineage>
</organism>
<comment type="similarity">
    <text evidence="9">Belongs to the FtsQ/DivIB family. FtsQ subfamily.</text>
</comment>
<dbReference type="EMBL" id="LT960614">
    <property type="protein sequence ID" value="SON56514.1"/>
    <property type="molecule type" value="Genomic_DNA"/>
</dbReference>
<reference evidence="12" key="1">
    <citation type="submission" date="2017-09" db="EMBL/GenBank/DDBJ databases">
        <title>Genome sequence of Nannocystis excedens DSM 71.</title>
        <authorList>
            <person name="Blom J."/>
        </authorList>
    </citation>
    <scope>NUCLEOTIDE SEQUENCE [LARGE SCALE GENOMIC DNA]</scope>
    <source>
        <strain evidence="12">type strain: E19</strain>
    </source>
</reference>
<dbReference type="PANTHER" id="PTHR35851:SF1">
    <property type="entry name" value="CELL DIVISION PROTEIN FTSQ"/>
    <property type="match status" value="1"/>
</dbReference>
<dbReference type="RefSeq" id="WP_157775670.1">
    <property type="nucleotide sequence ID" value="NZ_LT960614.1"/>
</dbReference>
<proteinExistence type="inferred from homology"/>
<dbReference type="GO" id="GO:0043093">
    <property type="term" value="P:FtsZ-dependent cytokinesis"/>
    <property type="evidence" value="ECO:0007669"/>
    <property type="project" value="UniProtKB-UniRule"/>
</dbReference>
<dbReference type="InterPro" id="IPR005548">
    <property type="entry name" value="Cell_div_FtsQ/DivIB_C"/>
</dbReference>
<keyword evidence="5 9" id="KW-0812">Transmembrane</keyword>
<evidence type="ECO:0000256" key="7">
    <source>
        <dbReference type="ARBA" id="ARBA00023136"/>
    </source>
</evidence>
<feature type="domain" description="POTRA" evidence="10">
    <location>
        <begin position="84"/>
        <end position="152"/>
    </location>
</feature>
<dbReference type="KEGG" id="hdi:HDIA_2973"/>
<dbReference type="OrthoDB" id="9783091at2"/>
<dbReference type="GO" id="GO:0090529">
    <property type="term" value="P:cell septum assembly"/>
    <property type="evidence" value="ECO:0007669"/>
    <property type="project" value="InterPro"/>
</dbReference>
<feature type="transmembrane region" description="Helical" evidence="9">
    <location>
        <begin position="47"/>
        <end position="66"/>
    </location>
</feature>
<dbReference type="GO" id="GO:0032153">
    <property type="term" value="C:cell division site"/>
    <property type="evidence" value="ECO:0007669"/>
    <property type="project" value="UniProtKB-UniRule"/>
</dbReference>
<accession>A0A2C9D859</accession>
<dbReference type="PROSITE" id="PS51779">
    <property type="entry name" value="POTRA"/>
    <property type="match status" value="1"/>
</dbReference>
<dbReference type="GO" id="GO:0005886">
    <property type="term" value="C:plasma membrane"/>
    <property type="evidence" value="ECO:0007669"/>
    <property type="project" value="UniProtKB-SubCell"/>
</dbReference>
<dbReference type="InterPro" id="IPR013685">
    <property type="entry name" value="POTRA_FtsQ_type"/>
</dbReference>
<evidence type="ECO:0000256" key="2">
    <source>
        <dbReference type="ARBA" id="ARBA00022475"/>
    </source>
</evidence>
<evidence type="ECO:0000259" key="10">
    <source>
        <dbReference type="PROSITE" id="PS51779"/>
    </source>
</evidence>
<evidence type="ECO:0000256" key="1">
    <source>
        <dbReference type="ARBA" id="ARBA00004370"/>
    </source>
</evidence>
<sequence>MASIVRRGFGIEPKGRLRAGLGLPRLSRLSLRPAALENSLLGRLPRGAGIAASILFLGSFAAYGMVISGSTKRVVNDFSTEVGFGIQVVRISGQRQTSEQEILDLLGVSKHVSLLLYDVDKARNRVKAIPWISEVSIMKLFPDKLAVTISERVPYAIWQPDASVEPAIVDESGDIVATYVDPRFAGLPRVIGVGAENRAGEIKDLFSSVPTLRSRIKASVLVSGLRWDIFLTNGVRIMLPERDPQRALEEVARLDRESGLLSKSITTVDMRMSDRMVVRLTDEAKTWRDEMLAAEAKARKREQRA</sequence>
<dbReference type="Pfam" id="PF03799">
    <property type="entry name" value="FtsQ_DivIB_C"/>
    <property type="match status" value="1"/>
</dbReference>
<comment type="subcellular location">
    <subcellularLocation>
        <location evidence="9">Cell inner membrane</location>
        <topology evidence="9">Single-pass type II membrane protein</topology>
    </subcellularLocation>
    <subcellularLocation>
        <location evidence="1">Membrane</location>
    </subcellularLocation>
    <text evidence="9">Localizes to the division septum.</text>
</comment>
<keyword evidence="4 9" id="KW-0132">Cell division</keyword>
<dbReference type="Proteomes" id="UP000223606">
    <property type="component" value="Chromosome 1"/>
</dbReference>
<dbReference type="InterPro" id="IPR026579">
    <property type="entry name" value="FtsQ"/>
</dbReference>
<keyword evidence="3 9" id="KW-0997">Cell inner membrane</keyword>
<gene>
    <name evidence="9 11" type="primary">ftsQ</name>
    <name evidence="11" type="ORF">HDIA_2973</name>
</gene>
<dbReference type="InterPro" id="IPR034746">
    <property type="entry name" value="POTRA"/>
</dbReference>
<keyword evidence="12" id="KW-1185">Reference proteome</keyword>
<evidence type="ECO:0000256" key="5">
    <source>
        <dbReference type="ARBA" id="ARBA00022692"/>
    </source>
</evidence>